<evidence type="ECO:0000313" key="21">
    <source>
        <dbReference type="RefSeq" id="XP_018336293.1"/>
    </source>
</evidence>
<dbReference type="SMART" id="SM00515">
    <property type="entry name" value="eIF5C"/>
    <property type="match status" value="1"/>
</dbReference>
<keyword evidence="2" id="KW-0488">Methylation</keyword>
<evidence type="ECO:0000256" key="1">
    <source>
        <dbReference type="ARBA" id="ARBA00005775"/>
    </source>
</evidence>
<dbReference type="Proteomes" id="UP000192223">
    <property type="component" value="Unplaced"/>
</dbReference>
<dbReference type="STRING" id="224129.A0A1W4XV33"/>
<dbReference type="GO" id="GO:0006417">
    <property type="term" value="P:regulation of translation"/>
    <property type="evidence" value="ECO:0007669"/>
    <property type="project" value="UniProtKB-KW"/>
</dbReference>
<keyword evidence="15" id="KW-1133">Transmembrane helix</keyword>
<dbReference type="InterPro" id="IPR003891">
    <property type="entry name" value="Initiation_fac_eIF4g_MI"/>
</dbReference>
<evidence type="ECO:0000256" key="2">
    <source>
        <dbReference type="ARBA" id="ARBA00022481"/>
    </source>
</evidence>
<keyword evidence="3" id="KW-0678">Repressor</keyword>
<evidence type="ECO:0000313" key="18">
    <source>
        <dbReference type="Proteomes" id="UP000192223"/>
    </source>
</evidence>
<feature type="compositionally biased region" description="Pro residues" evidence="14">
    <location>
        <begin position="359"/>
        <end position="373"/>
    </location>
</feature>
<keyword evidence="18" id="KW-1185">Reference proteome</keyword>
<dbReference type="InterPro" id="IPR003307">
    <property type="entry name" value="W2_domain"/>
</dbReference>
<accession>A0A1W4XV33</accession>
<evidence type="ECO:0000256" key="14">
    <source>
        <dbReference type="SAM" id="MobiDB-lite"/>
    </source>
</evidence>
<dbReference type="RefSeq" id="XP_018336293.1">
    <property type="nucleotide sequence ID" value="XM_018480791.2"/>
</dbReference>
<dbReference type="PANTHER" id="PTHR23253">
    <property type="entry name" value="EUKARYOTIC TRANSLATION INITIATION FACTOR 4 GAMMA"/>
    <property type="match status" value="1"/>
</dbReference>
<dbReference type="GeneID" id="108744841"/>
<keyword evidence="7" id="KW-0832">Ubl conjugation</keyword>
<evidence type="ECO:0000256" key="6">
    <source>
        <dbReference type="ARBA" id="ARBA00022553"/>
    </source>
</evidence>
<keyword evidence="15" id="KW-0812">Transmembrane</keyword>
<feature type="compositionally biased region" description="Polar residues" evidence="14">
    <location>
        <begin position="274"/>
        <end position="296"/>
    </location>
</feature>
<gene>
    <name evidence="19 20 21" type="primary">LOC108744841</name>
</gene>
<comment type="similarity">
    <text evidence="1">Belongs to the eukaryotic initiation factor 4G family.</text>
</comment>
<feature type="domain" description="W2" evidence="16">
    <location>
        <begin position="573"/>
        <end position="781"/>
    </location>
</feature>
<feature type="transmembrane region" description="Helical" evidence="15">
    <location>
        <begin position="756"/>
        <end position="775"/>
    </location>
</feature>
<feature type="domain" description="MI" evidence="17">
    <location>
        <begin position="404"/>
        <end position="531"/>
    </location>
</feature>
<evidence type="ECO:0000256" key="12">
    <source>
        <dbReference type="ARBA" id="ARBA00040449"/>
    </source>
</evidence>
<dbReference type="InterPro" id="IPR003890">
    <property type="entry name" value="MIF4G-like_typ-3"/>
</dbReference>
<keyword evidence="9" id="KW-0648">Protein biosynthesis</keyword>
<dbReference type="AlphaFoldDB" id="A0A1W4XV33"/>
<evidence type="ECO:0000256" key="15">
    <source>
        <dbReference type="SAM" id="Phobius"/>
    </source>
</evidence>
<evidence type="ECO:0000256" key="9">
    <source>
        <dbReference type="ARBA" id="ARBA00022917"/>
    </source>
</evidence>
<reference evidence="19 20" key="1">
    <citation type="submission" date="2025-04" db="UniProtKB">
        <authorList>
            <consortium name="RefSeq"/>
        </authorList>
    </citation>
    <scope>IDENTIFICATION</scope>
    <source>
        <tissue evidence="19 20">Entire body</tissue>
    </source>
</reference>
<dbReference type="GO" id="GO:0003743">
    <property type="term" value="F:translation initiation factor activity"/>
    <property type="evidence" value="ECO:0007669"/>
    <property type="project" value="UniProtKB-KW"/>
</dbReference>
<dbReference type="PANTHER" id="PTHR23253:SF9">
    <property type="entry name" value="EUKARYOTIC TRANSLATION INITIATION FACTOR 4 GAMMA 2"/>
    <property type="match status" value="1"/>
</dbReference>
<evidence type="ECO:0000259" key="17">
    <source>
        <dbReference type="PROSITE" id="PS51366"/>
    </source>
</evidence>
<keyword evidence="15" id="KW-0472">Membrane</keyword>
<feature type="region of interest" description="Disordered" evidence="14">
    <location>
        <begin position="353"/>
        <end position="378"/>
    </location>
</feature>
<dbReference type="OrthoDB" id="514777at2759"/>
<comment type="subunit">
    <text evidence="13">Interacts with the serine/threonine protein kinases MKNK1 and MKNK2. Binds EIF4A and EIF3. Interacts with MIF4GD. Interacts with DAZAP2.</text>
</comment>
<dbReference type="Pfam" id="PF02020">
    <property type="entry name" value="W2"/>
    <property type="match status" value="1"/>
</dbReference>
<comment type="function">
    <text evidence="11">Appears to play a role in the switch from cap-dependent to IRES-mediated translation during mitosis, apoptosis and viral infection. Cleaved by some caspases and viral proteases.</text>
</comment>
<keyword evidence="8" id="KW-0810">Translation regulation</keyword>
<dbReference type="PROSITE" id="PS51366">
    <property type="entry name" value="MI"/>
    <property type="match status" value="1"/>
</dbReference>
<evidence type="ECO:0000256" key="7">
    <source>
        <dbReference type="ARBA" id="ARBA00022843"/>
    </source>
</evidence>
<dbReference type="Pfam" id="PF02854">
    <property type="entry name" value="MIF4G"/>
    <property type="match status" value="1"/>
</dbReference>
<protein>
    <recommendedName>
        <fullName evidence="12">Eukaryotic translation initiation factor 4 gamma 2</fullName>
    </recommendedName>
</protein>
<keyword evidence="4" id="KW-1017">Isopeptide bond</keyword>
<keyword evidence="5 19" id="KW-0396">Initiation factor</keyword>
<organism evidence="18 19">
    <name type="scientific">Agrilus planipennis</name>
    <name type="common">Emerald ash borer</name>
    <name type="synonym">Agrilus marcopoli</name>
    <dbReference type="NCBI Taxonomy" id="224129"/>
    <lineage>
        <taxon>Eukaryota</taxon>
        <taxon>Metazoa</taxon>
        <taxon>Ecdysozoa</taxon>
        <taxon>Arthropoda</taxon>
        <taxon>Hexapoda</taxon>
        <taxon>Insecta</taxon>
        <taxon>Pterygota</taxon>
        <taxon>Neoptera</taxon>
        <taxon>Endopterygota</taxon>
        <taxon>Coleoptera</taxon>
        <taxon>Polyphaga</taxon>
        <taxon>Elateriformia</taxon>
        <taxon>Buprestoidea</taxon>
        <taxon>Buprestidae</taxon>
        <taxon>Agrilinae</taxon>
        <taxon>Agrilus</taxon>
    </lineage>
</organism>
<feature type="compositionally biased region" description="Low complexity" evidence="14">
    <location>
        <begin position="297"/>
        <end position="310"/>
    </location>
</feature>
<dbReference type="GO" id="GO:0016281">
    <property type="term" value="C:eukaryotic translation initiation factor 4F complex"/>
    <property type="evidence" value="ECO:0007669"/>
    <property type="project" value="TreeGrafter"/>
</dbReference>
<dbReference type="CDD" id="cd11559">
    <property type="entry name" value="W2_eIF4G1_like"/>
    <property type="match status" value="1"/>
</dbReference>
<keyword evidence="6" id="KW-0597">Phosphoprotein</keyword>
<evidence type="ECO:0000313" key="19">
    <source>
        <dbReference type="RefSeq" id="XP_018336290.1"/>
    </source>
</evidence>
<dbReference type="PROSITE" id="PS51363">
    <property type="entry name" value="W2"/>
    <property type="match status" value="1"/>
</dbReference>
<dbReference type="Gene3D" id="1.25.40.180">
    <property type="match status" value="3"/>
</dbReference>
<name>A0A1W4XV33_AGRPL</name>
<keyword evidence="10" id="KW-0007">Acetylation</keyword>
<dbReference type="InterPro" id="IPR016024">
    <property type="entry name" value="ARM-type_fold"/>
</dbReference>
<dbReference type="GO" id="GO:0003729">
    <property type="term" value="F:mRNA binding"/>
    <property type="evidence" value="ECO:0007669"/>
    <property type="project" value="TreeGrafter"/>
</dbReference>
<proteinExistence type="inferred from homology"/>
<evidence type="ECO:0000256" key="10">
    <source>
        <dbReference type="ARBA" id="ARBA00022990"/>
    </source>
</evidence>
<evidence type="ECO:0000259" key="16">
    <source>
        <dbReference type="PROSITE" id="PS51363"/>
    </source>
</evidence>
<sequence>MYAQLCKRLSEEAPNFEPPGYPCTFRLLLLNTCKAEFEKRSETFDKYASNPELDEDERRQLAKRKMLGNIKFIGELGKLEIMSEAIIHRCIQQLLASRKGCDASEDLECLCQIMRTCGRILDSDKGKMLMNQYFGRMANLAENPELQPRIRFMLKDVIELRRDNWVPRKANVVEGPVPINQIRPDEHERIALNYRRDNNRNNHHDRDSDRFASVSELFRHPIKTRSSGIDDMLMGLNISSSTSNLITHPFNSPNGYGAQRGDVVSGGGTGGGFRTSNNQRNSGFNNYSNQRGQYKHNQNNSNNQYNNQSNKDIAPRFKKNLIVAREQDLDEIQLRPSANSMLFSKATVKSNPITNSRPIDPPLPIPNSVPKQPPTLLKETVPIKQVSVEKPKQSKKDKGPNKEEILKKFTSILTDYLKSEVDLKQAIDSYKELNVPEKFSKDIISRTLTHTLEKTDDEEREKSVKLLSCLRKESLLNANLIQESFRTLLNLMDEEGENETTTKMSCAGAALVAHAVREQLMSLVDVAALTDNGSHYPLFLYVLQRLHKLIGKNELLELFNSSKINLLSQLPESDKTKERLAEILEERDLTFLYPLLRIQAELAKQLHADPNPQQFYKWIKENLDPTNYTDPGFINALVTVLLKYIIQEAAACTPGDEKAIIEKERSFLERYRPILTAFLHEQSALQLVAVYSLQVHFFSLGFPRGQLLRWFMAFYDLEIIEEEAFLNWKEDVTDAYPGKGQALFQVNIFITVSVKVYLRLVMILIFIATLVPLFAPYEIYR</sequence>
<dbReference type="CTD" id="9"/>
<dbReference type="SMART" id="SM00543">
    <property type="entry name" value="MIF4G"/>
    <property type="match status" value="1"/>
</dbReference>
<dbReference type="RefSeq" id="XP_018336290.1">
    <property type="nucleotide sequence ID" value="XM_018480788.1"/>
</dbReference>
<evidence type="ECO:0000256" key="13">
    <source>
        <dbReference type="ARBA" id="ARBA00046720"/>
    </source>
</evidence>
<evidence type="ECO:0000256" key="5">
    <source>
        <dbReference type="ARBA" id="ARBA00022540"/>
    </source>
</evidence>
<evidence type="ECO:0000256" key="3">
    <source>
        <dbReference type="ARBA" id="ARBA00022491"/>
    </source>
</evidence>
<dbReference type="RefSeq" id="XP_018336292.1">
    <property type="nucleotide sequence ID" value="XM_018480790.2"/>
</dbReference>
<evidence type="ECO:0000256" key="8">
    <source>
        <dbReference type="ARBA" id="ARBA00022845"/>
    </source>
</evidence>
<feature type="region of interest" description="Disordered" evidence="14">
    <location>
        <begin position="269"/>
        <end position="311"/>
    </location>
</feature>
<dbReference type="SUPFAM" id="SSF48371">
    <property type="entry name" value="ARM repeat"/>
    <property type="match status" value="3"/>
</dbReference>
<evidence type="ECO:0000256" key="11">
    <source>
        <dbReference type="ARBA" id="ARBA00037759"/>
    </source>
</evidence>
<dbReference type="KEGG" id="apln:108744841"/>
<evidence type="ECO:0000256" key="4">
    <source>
        <dbReference type="ARBA" id="ARBA00022499"/>
    </source>
</evidence>
<evidence type="ECO:0000313" key="20">
    <source>
        <dbReference type="RefSeq" id="XP_018336292.1"/>
    </source>
</evidence>